<sequence length="304" mass="34538">MDSWGESNIVLWLLLRLFKPKTKIFVVFHHHEPRISICKNYFEFLYNYLIQKATAVMLKDSDMILTVSQASKHELNTVYGIGVSKINNLKETANKKTRELAKNLTNRIAIVGTGIDKNIFLKDSNRGVINNKKDIDFLCIGRIEKFHGLEEIWTAIKTLRPESNFVMVGRIPPDKAAKLRNAGIDHRGFVSEEEKISLYSKSKVFIFPSSREGFGIAVAEALVSCVPTVAWKLPVFEELYLKNGNTNIKLIEYGETTLFAEECVKMLNKYGIIKKATEGKKVSFQLPNWQTVAKNVMTTIESVT</sequence>
<dbReference type="InterPro" id="IPR001296">
    <property type="entry name" value="Glyco_trans_1"/>
</dbReference>
<dbReference type="AlphaFoldDB" id="Q8NKN1"/>
<evidence type="ECO:0000259" key="2">
    <source>
        <dbReference type="Pfam" id="PF00534"/>
    </source>
</evidence>
<dbReference type="SUPFAM" id="SSF53756">
    <property type="entry name" value="UDP-Glycosyltransferase/glycogen phosphorylase"/>
    <property type="match status" value="1"/>
</dbReference>
<organism evidence="3">
    <name type="scientific">uncultured crenarchaeote</name>
    <dbReference type="NCBI Taxonomy" id="29281"/>
    <lineage>
        <taxon>Archaea</taxon>
        <taxon>Thermoproteota</taxon>
        <taxon>environmental samples</taxon>
    </lineage>
</organism>
<dbReference type="CDD" id="cd03801">
    <property type="entry name" value="GT4_PimA-like"/>
    <property type="match status" value="1"/>
</dbReference>
<reference evidence="3" key="1">
    <citation type="journal article" date="2002" name="Environ. Microbiol.">
        <title>First insight into the genome of an uncultivated crenarchaeote from soil.</title>
        <authorList>
            <person name="Quaiser A."/>
            <person name="Ochsenreiter T."/>
            <person name="Klenk H.P."/>
            <person name="Kletzin A."/>
            <person name="Treusch A.H."/>
            <person name="Meurer G."/>
            <person name="Eck J."/>
            <person name="Sensen C.W."/>
            <person name="Schleper C."/>
        </authorList>
    </citation>
    <scope>NUCLEOTIDE SEQUENCE</scope>
</reference>
<dbReference type="PANTHER" id="PTHR46401:SF2">
    <property type="entry name" value="GLYCOSYLTRANSFERASE WBBK-RELATED"/>
    <property type="match status" value="1"/>
</dbReference>
<dbReference type="CAZy" id="GT4">
    <property type="family name" value="Glycosyltransferase Family 4"/>
</dbReference>
<evidence type="ECO:0000256" key="1">
    <source>
        <dbReference type="ARBA" id="ARBA00022679"/>
    </source>
</evidence>
<dbReference type="EMBL" id="AJ496176">
    <property type="protein sequence ID" value="CAD42689.1"/>
    <property type="molecule type" value="Genomic_DNA"/>
</dbReference>
<name>Q8NKN1_9CREN</name>
<evidence type="ECO:0000313" key="3">
    <source>
        <dbReference type="EMBL" id="CAD42689.1"/>
    </source>
</evidence>
<dbReference type="PANTHER" id="PTHR46401">
    <property type="entry name" value="GLYCOSYLTRANSFERASE WBBK-RELATED"/>
    <property type="match status" value="1"/>
</dbReference>
<accession>Q8NKN1</accession>
<proteinExistence type="predicted"/>
<dbReference type="Pfam" id="PF00534">
    <property type="entry name" value="Glycos_transf_1"/>
    <property type="match status" value="1"/>
</dbReference>
<protein>
    <submittedName>
        <fullName evidence="3">Putative glycosyl transferase group 1</fullName>
    </submittedName>
</protein>
<keyword evidence="1 3" id="KW-0808">Transferase</keyword>
<dbReference type="Gene3D" id="3.40.50.2000">
    <property type="entry name" value="Glycogen Phosphorylase B"/>
    <property type="match status" value="2"/>
</dbReference>
<feature type="domain" description="Glycosyl transferase family 1" evidence="2">
    <location>
        <begin position="130"/>
        <end position="242"/>
    </location>
</feature>
<dbReference type="GO" id="GO:0016757">
    <property type="term" value="F:glycosyltransferase activity"/>
    <property type="evidence" value="ECO:0007669"/>
    <property type="project" value="InterPro"/>
</dbReference>